<dbReference type="PANTHER" id="PTHR30213">
    <property type="entry name" value="INNER MEMBRANE PROTEIN YHJD"/>
    <property type="match status" value="1"/>
</dbReference>
<evidence type="ECO:0000256" key="5">
    <source>
        <dbReference type="ARBA" id="ARBA00023136"/>
    </source>
</evidence>
<feature type="compositionally biased region" description="Basic and acidic residues" evidence="6">
    <location>
        <begin position="333"/>
        <end position="342"/>
    </location>
</feature>
<feature type="transmembrane region" description="Helical" evidence="7">
    <location>
        <begin position="202"/>
        <end position="221"/>
    </location>
</feature>
<dbReference type="Proteomes" id="UP001595607">
    <property type="component" value="Unassembled WGS sequence"/>
</dbReference>
<dbReference type="PIRSF" id="PIRSF035875">
    <property type="entry name" value="RNase_BN"/>
    <property type="match status" value="1"/>
</dbReference>
<keyword evidence="5 7" id="KW-0472">Membrane</keyword>
<dbReference type="InterPro" id="IPR017039">
    <property type="entry name" value="Virul_fac_BrkB"/>
</dbReference>
<evidence type="ECO:0000256" key="6">
    <source>
        <dbReference type="SAM" id="MobiDB-lite"/>
    </source>
</evidence>
<feature type="transmembrane region" description="Helical" evidence="7">
    <location>
        <begin position="47"/>
        <end position="76"/>
    </location>
</feature>
<protein>
    <submittedName>
        <fullName evidence="8">YihY/virulence factor BrkB family protein</fullName>
    </submittedName>
</protein>
<feature type="transmembrane region" description="Helical" evidence="7">
    <location>
        <begin position="159"/>
        <end position="182"/>
    </location>
</feature>
<feature type="transmembrane region" description="Helical" evidence="7">
    <location>
        <begin position="233"/>
        <end position="255"/>
    </location>
</feature>
<comment type="subcellular location">
    <subcellularLocation>
        <location evidence="1">Cell membrane</location>
        <topology evidence="1">Multi-pass membrane protein</topology>
    </subcellularLocation>
</comment>
<keyword evidence="3 7" id="KW-0812">Transmembrane</keyword>
<feature type="region of interest" description="Disordered" evidence="6">
    <location>
        <begin position="327"/>
        <end position="349"/>
    </location>
</feature>
<evidence type="ECO:0000256" key="7">
    <source>
        <dbReference type="SAM" id="Phobius"/>
    </source>
</evidence>
<accession>A0ABV7MFJ6</accession>
<dbReference type="EMBL" id="JBHRVA010000003">
    <property type="protein sequence ID" value="MFC3303788.1"/>
    <property type="molecule type" value="Genomic_DNA"/>
</dbReference>
<dbReference type="PANTHER" id="PTHR30213:SF0">
    <property type="entry name" value="UPF0761 MEMBRANE PROTEIN YIHY"/>
    <property type="match status" value="1"/>
</dbReference>
<proteinExistence type="predicted"/>
<organism evidence="8 9">
    <name type="scientific">Parvularcula lutaonensis</name>
    <dbReference type="NCBI Taxonomy" id="491923"/>
    <lineage>
        <taxon>Bacteria</taxon>
        <taxon>Pseudomonadati</taxon>
        <taxon>Pseudomonadota</taxon>
        <taxon>Alphaproteobacteria</taxon>
        <taxon>Parvularculales</taxon>
        <taxon>Parvularculaceae</taxon>
        <taxon>Parvularcula</taxon>
    </lineage>
</organism>
<dbReference type="NCBIfam" id="TIGR00765">
    <property type="entry name" value="yihY_not_rbn"/>
    <property type="match status" value="1"/>
</dbReference>
<dbReference type="Pfam" id="PF03631">
    <property type="entry name" value="Virul_fac_BrkB"/>
    <property type="match status" value="1"/>
</dbReference>
<dbReference type="RefSeq" id="WP_189576656.1">
    <property type="nucleotide sequence ID" value="NZ_BMXU01000002.1"/>
</dbReference>
<keyword evidence="4 7" id="KW-1133">Transmembrane helix</keyword>
<reference evidence="9" key="1">
    <citation type="journal article" date="2019" name="Int. J. Syst. Evol. Microbiol.">
        <title>The Global Catalogue of Microorganisms (GCM) 10K type strain sequencing project: providing services to taxonomists for standard genome sequencing and annotation.</title>
        <authorList>
            <consortium name="The Broad Institute Genomics Platform"/>
            <consortium name="The Broad Institute Genome Sequencing Center for Infectious Disease"/>
            <person name="Wu L."/>
            <person name="Ma J."/>
        </authorList>
    </citation>
    <scope>NUCLEOTIDE SEQUENCE [LARGE SCALE GENOMIC DNA]</scope>
    <source>
        <strain evidence="9">KCTC 22245</strain>
    </source>
</reference>
<sequence length="349" mass="37318">MSEHCDPEGIELGKGRGRKAAVPWAIPPKGWIDIALRFWRGFNSDNLTLVAAGVAYYTLLALFPGIVLFVSIYGLVTDPINAAEDARAISSVLPPLAAEFVYEEMRRVASAGTGGLSLVSLVSLLVALFGAGRAIKSMFQALNVAYGESEDRNLLKINALGFVFTLGFIVAGAIVLALVVALPAALKALHLPLKTETLISFARWPVLFFGMVAATSLLYRIGPSRRDPQFRWVSVGAVASSILWLLVSWGISFYASNITDFSGTYGAFGAIILLQTWLWATALVILIGAKINAEIEHQTACDSTIGPDRPIGERGAWVADELGRRFGPAASDKAPESARLLDDGAPPTT</sequence>
<feature type="transmembrane region" description="Helical" evidence="7">
    <location>
        <begin position="267"/>
        <end position="289"/>
    </location>
</feature>
<feature type="transmembrane region" description="Helical" evidence="7">
    <location>
        <begin position="108"/>
        <end position="131"/>
    </location>
</feature>
<keyword evidence="9" id="KW-1185">Reference proteome</keyword>
<name>A0ABV7MFJ6_9PROT</name>
<keyword evidence="2" id="KW-1003">Cell membrane</keyword>
<evidence type="ECO:0000256" key="4">
    <source>
        <dbReference type="ARBA" id="ARBA00022989"/>
    </source>
</evidence>
<evidence type="ECO:0000256" key="2">
    <source>
        <dbReference type="ARBA" id="ARBA00022475"/>
    </source>
</evidence>
<gene>
    <name evidence="8" type="ORF">ACFONP_13730</name>
</gene>
<comment type="caution">
    <text evidence="8">The sequence shown here is derived from an EMBL/GenBank/DDBJ whole genome shotgun (WGS) entry which is preliminary data.</text>
</comment>
<evidence type="ECO:0000256" key="3">
    <source>
        <dbReference type="ARBA" id="ARBA00022692"/>
    </source>
</evidence>
<evidence type="ECO:0000313" key="9">
    <source>
        <dbReference type="Proteomes" id="UP001595607"/>
    </source>
</evidence>
<evidence type="ECO:0000256" key="1">
    <source>
        <dbReference type="ARBA" id="ARBA00004651"/>
    </source>
</evidence>
<evidence type="ECO:0000313" key="8">
    <source>
        <dbReference type="EMBL" id="MFC3303788.1"/>
    </source>
</evidence>